<keyword evidence="2" id="KW-0408">Iron</keyword>
<dbReference type="InterPro" id="IPR017896">
    <property type="entry name" value="4Fe4S_Fe-S-bd"/>
</dbReference>
<evidence type="ECO:0000259" key="4">
    <source>
        <dbReference type="PROSITE" id="PS51379"/>
    </source>
</evidence>
<sequence>MPIMIDKKRCPQNHVCPAVRVCPVNALMQKGYQAPVVNQERCIQCNKCVNYCPMEAIERI</sequence>
<dbReference type="RefSeq" id="WP_158208336.1">
    <property type="nucleotide sequence ID" value="NZ_CP046996.1"/>
</dbReference>
<proteinExistence type="predicted"/>
<gene>
    <name evidence="5" type="ORF">GQ588_10140</name>
</gene>
<evidence type="ECO:0000256" key="2">
    <source>
        <dbReference type="ARBA" id="ARBA00023004"/>
    </source>
</evidence>
<evidence type="ECO:0000256" key="3">
    <source>
        <dbReference type="ARBA" id="ARBA00023014"/>
    </source>
</evidence>
<dbReference type="GO" id="GO:0046872">
    <property type="term" value="F:metal ion binding"/>
    <property type="evidence" value="ECO:0007669"/>
    <property type="project" value="UniProtKB-KW"/>
</dbReference>
<dbReference type="Gene3D" id="3.30.70.20">
    <property type="match status" value="1"/>
</dbReference>
<evidence type="ECO:0000256" key="1">
    <source>
        <dbReference type="ARBA" id="ARBA00022723"/>
    </source>
</evidence>
<dbReference type="GO" id="GO:0051536">
    <property type="term" value="F:iron-sulfur cluster binding"/>
    <property type="evidence" value="ECO:0007669"/>
    <property type="project" value="UniProtKB-KW"/>
</dbReference>
<evidence type="ECO:0000313" key="5">
    <source>
        <dbReference type="EMBL" id="QHA00968.1"/>
    </source>
</evidence>
<dbReference type="PROSITE" id="PS51379">
    <property type="entry name" value="4FE4S_FER_2"/>
    <property type="match status" value="1"/>
</dbReference>
<evidence type="ECO:0000313" key="6">
    <source>
        <dbReference type="Proteomes" id="UP000430508"/>
    </source>
</evidence>
<name>A0A857DK43_9FIRM</name>
<dbReference type="EMBL" id="CP046996">
    <property type="protein sequence ID" value="QHA00968.1"/>
    <property type="molecule type" value="Genomic_DNA"/>
</dbReference>
<keyword evidence="1" id="KW-0479">Metal-binding</keyword>
<dbReference type="Proteomes" id="UP000430508">
    <property type="component" value="Chromosome"/>
</dbReference>
<accession>A0A857DK43</accession>
<dbReference type="AlphaFoldDB" id="A0A857DK43"/>
<dbReference type="PROSITE" id="PS00198">
    <property type="entry name" value="4FE4S_FER_1"/>
    <property type="match status" value="1"/>
</dbReference>
<dbReference type="SUPFAM" id="SSF54862">
    <property type="entry name" value="4Fe-4S ferredoxins"/>
    <property type="match status" value="1"/>
</dbReference>
<dbReference type="InterPro" id="IPR017900">
    <property type="entry name" value="4Fe4S_Fe_S_CS"/>
</dbReference>
<keyword evidence="3" id="KW-0411">Iron-sulfur</keyword>
<dbReference type="Pfam" id="PF00037">
    <property type="entry name" value="Fer4"/>
    <property type="match status" value="1"/>
</dbReference>
<feature type="domain" description="4Fe-4S ferredoxin-type" evidence="4">
    <location>
        <begin position="33"/>
        <end position="60"/>
    </location>
</feature>
<organism evidence="5 6">
    <name type="scientific">Dehalobacter restrictus</name>
    <dbReference type="NCBI Taxonomy" id="55583"/>
    <lineage>
        <taxon>Bacteria</taxon>
        <taxon>Bacillati</taxon>
        <taxon>Bacillota</taxon>
        <taxon>Clostridia</taxon>
        <taxon>Eubacteriales</taxon>
        <taxon>Desulfitobacteriaceae</taxon>
        <taxon>Dehalobacter</taxon>
    </lineage>
</organism>
<reference evidence="5 6" key="1">
    <citation type="submission" date="2019-12" db="EMBL/GenBank/DDBJ databases">
        <title>Sequence classification of anaerobic respiratory reductive dehalogenases: First we see many, then we see few.</title>
        <authorList>
            <person name="Molenda O."/>
            <person name="Puentes Jacome L.A."/>
            <person name="Cao X."/>
            <person name="Nesbo C.L."/>
            <person name="Tang S."/>
            <person name="Morson N."/>
            <person name="Patron J."/>
            <person name="Lomheim L."/>
            <person name="Wishart D.S."/>
            <person name="Edwards E.A."/>
        </authorList>
    </citation>
    <scope>NUCLEOTIDE SEQUENCE [LARGE SCALE GENOMIC DNA]</scope>
    <source>
        <strain evidence="5 6">12DCA</strain>
    </source>
</reference>
<protein>
    <submittedName>
        <fullName evidence="5">4Fe-4S ferredoxin</fullName>
    </submittedName>
</protein>